<dbReference type="InterPro" id="IPR021765">
    <property type="entry name" value="UstYa-like"/>
</dbReference>
<comment type="pathway">
    <text evidence="1">Mycotoxin biosynthesis.</text>
</comment>
<dbReference type="RefSeq" id="XP_024769222.1">
    <property type="nucleotide sequence ID" value="XM_024916393.1"/>
</dbReference>
<dbReference type="PANTHER" id="PTHR33365:SF4">
    <property type="entry name" value="CYCLOCHLOROTINE BIOSYNTHESIS PROTEIN O"/>
    <property type="match status" value="1"/>
</dbReference>
<protein>
    <submittedName>
        <fullName evidence="3">Uncharacterized protein</fullName>
    </submittedName>
</protein>
<dbReference type="Proteomes" id="UP000241690">
    <property type="component" value="Unassembled WGS sequence"/>
</dbReference>
<evidence type="ECO:0000313" key="4">
    <source>
        <dbReference type="Proteomes" id="UP000241690"/>
    </source>
</evidence>
<evidence type="ECO:0000256" key="2">
    <source>
        <dbReference type="ARBA" id="ARBA00035112"/>
    </source>
</evidence>
<dbReference type="GO" id="GO:0043386">
    <property type="term" value="P:mycotoxin biosynthetic process"/>
    <property type="evidence" value="ECO:0007669"/>
    <property type="project" value="InterPro"/>
</dbReference>
<comment type="similarity">
    <text evidence="2">Belongs to the ustYa family.</text>
</comment>
<sequence>MKKVAAKADISAGLHTVRFDATIKFNDSHLAYRPPTEPAYVGQPSAEIDNNWENLLGAVNIFVTPSEQKLLGTELWLDPATGLYMAEVTVFHDLHCLNMLRKALYIEHYPEIDHFPVQVHLEHCIDALRLSLMCTGDMTLIPIRWSKNRNWINPSFDTDHTCRNYEALRDWSLPRDAADENKWPANADRLRKLDGLS</sequence>
<dbReference type="EMBL" id="KZ679691">
    <property type="protein sequence ID" value="PTB49545.1"/>
    <property type="molecule type" value="Genomic_DNA"/>
</dbReference>
<organism evidence="3 4">
    <name type="scientific">Trichoderma harzianum CBS 226.95</name>
    <dbReference type="NCBI Taxonomy" id="983964"/>
    <lineage>
        <taxon>Eukaryota</taxon>
        <taxon>Fungi</taxon>
        <taxon>Dikarya</taxon>
        <taxon>Ascomycota</taxon>
        <taxon>Pezizomycotina</taxon>
        <taxon>Sordariomycetes</taxon>
        <taxon>Hypocreomycetidae</taxon>
        <taxon>Hypocreales</taxon>
        <taxon>Hypocreaceae</taxon>
        <taxon>Trichoderma</taxon>
    </lineage>
</organism>
<dbReference type="PANTHER" id="PTHR33365">
    <property type="entry name" value="YALI0B05434P"/>
    <property type="match status" value="1"/>
</dbReference>
<evidence type="ECO:0000313" key="3">
    <source>
        <dbReference type="EMBL" id="PTB49545.1"/>
    </source>
</evidence>
<gene>
    <name evidence="3" type="ORF">M431DRAFT_486546</name>
</gene>
<keyword evidence="4" id="KW-1185">Reference proteome</keyword>
<reference evidence="3 4" key="1">
    <citation type="submission" date="2016-07" db="EMBL/GenBank/DDBJ databases">
        <title>Multiple horizontal gene transfer events from other fungi enriched the ability of initially mycotrophic Trichoderma (Ascomycota) to feed on dead plant biomass.</title>
        <authorList>
            <consortium name="DOE Joint Genome Institute"/>
            <person name="Aerts A."/>
            <person name="Atanasova L."/>
            <person name="Chenthamara K."/>
            <person name="Zhang J."/>
            <person name="Grujic M."/>
            <person name="Henrissat B."/>
            <person name="Kuo A."/>
            <person name="Salamov A."/>
            <person name="Lipzen A."/>
            <person name="Labutti K."/>
            <person name="Barry K."/>
            <person name="Miao Y."/>
            <person name="Rahimi M.J."/>
            <person name="Shen Q."/>
            <person name="Grigoriev I.V."/>
            <person name="Kubicek C.P."/>
            <person name="Druzhinina I.S."/>
        </authorList>
    </citation>
    <scope>NUCLEOTIDE SEQUENCE [LARGE SCALE GENOMIC DNA]</scope>
    <source>
        <strain evidence="3 4">CBS 226.95</strain>
    </source>
</reference>
<proteinExistence type="inferred from homology"/>
<dbReference type="GeneID" id="36624962"/>
<dbReference type="AlphaFoldDB" id="A0A2T3ZXK9"/>
<evidence type="ECO:0000256" key="1">
    <source>
        <dbReference type="ARBA" id="ARBA00004685"/>
    </source>
</evidence>
<name>A0A2T3ZXK9_TRIHA</name>
<dbReference type="Pfam" id="PF11807">
    <property type="entry name" value="UstYa"/>
    <property type="match status" value="1"/>
</dbReference>
<dbReference type="STRING" id="983964.A0A2T3ZXK9"/>
<accession>A0A2T3ZXK9</accession>